<dbReference type="GO" id="GO:0006307">
    <property type="term" value="P:DNA alkylation repair"/>
    <property type="evidence" value="ECO:0007669"/>
    <property type="project" value="TreeGrafter"/>
</dbReference>
<evidence type="ECO:0000313" key="4">
    <source>
        <dbReference type="Proteomes" id="UP001149165"/>
    </source>
</evidence>
<sequence>MDISFASSEQEPIEENVDLNSGPAQSEKEMEIDRNSEREQSEGSKDMDISEDSEQEQNEESKEMDIDRNSEREQSEGSKDMVISEDSEQEQSEGRTLTDPDLGWSNEDSERTLTDPDLVWSNEDSEQEQSEGRTLTDPGSERSNEDSERTLTDPDLGWSNEDSEQEQSEGRTLTDPDLGWSEQDMEIDQGDPSRRRGRSSSSDSDIPLRERKRRKRVEIECAGEPPAWAQDPTLYAAALNNSKNMPDLSETVGWFHAYRHSTYQLKETGILGILIDKNTYCRYMDDEIIILPIGGGYRKERNNTFTLKGDQNKYNNRWIRAWEVSQIKETIIGVIIGDKNPVLEYRMPHRYNVMDFFMVTDMWYEKDGEYARCVVRLQKIDLSKKSWWAEKGSPDRPIERDFEMRPQKKSCRQMKMTGNIPRQKRTCSCGETYPLVYKAGFMCFNQECRHFWKIRGERVDTSERKSFDEKFLSYRIKYDVQECLKKAKFDLTPELPVRDLEKMRSYVYGDNATKGTVCPKCRRCVPRVFFWGWKCHAHHLTNGQMDTRGREHEDGCTWEHKLDRELTDLTVEELYELEDFYEEPKYNKRFQQPEKQNDNPNLPPHLPYHIDKYRLPEKETCIGTVTHFVSNVAINAKAKGADDLFQALQDVDIGLRRYRFALTQVVPGIMTNNLLKNIGLPYSFRAPNDSQSFNEFHEKNPDLVSAYAQLHWACNFANQEDGIENKPINEMLIIGYLKGQDINWHHDGNGTLGPTIATLCLGTKARMSFRMKGLYYWGLSRSGMLVSDDPVLKGCQNYVRRKRLKRQYLNGELTQEEYDHERRKIIRKGEYSKPPRIIELTLYHGHIVVMNGEGIQKYYEHSVESIEGLRFAPTARHVIGDQKEFEKMDIDLTMGECELKDDQLYGVN</sequence>
<dbReference type="SUPFAM" id="SSF51197">
    <property type="entry name" value="Clavaminate synthase-like"/>
    <property type="match status" value="1"/>
</dbReference>
<feature type="compositionally biased region" description="Basic and acidic residues" evidence="1">
    <location>
        <begin position="139"/>
        <end position="152"/>
    </location>
</feature>
<comment type="caution">
    <text evidence="3">The sequence shown here is derived from an EMBL/GenBank/DDBJ whole genome shotgun (WGS) entry which is preliminary data.</text>
</comment>
<dbReference type="GO" id="GO:0051747">
    <property type="term" value="F:cytosine C-5 DNA demethylase activity"/>
    <property type="evidence" value="ECO:0007669"/>
    <property type="project" value="TreeGrafter"/>
</dbReference>
<evidence type="ECO:0000259" key="2">
    <source>
        <dbReference type="Pfam" id="PF13532"/>
    </source>
</evidence>
<dbReference type="OrthoDB" id="2163491at2759"/>
<feature type="compositionally biased region" description="Polar residues" evidence="1">
    <location>
        <begin position="1"/>
        <end position="10"/>
    </location>
</feature>
<dbReference type="Proteomes" id="UP001149165">
    <property type="component" value="Unassembled WGS sequence"/>
</dbReference>
<name>A0A9W9GD01_9EURO</name>
<evidence type="ECO:0000313" key="3">
    <source>
        <dbReference type="EMBL" id="KAJ5116544.1"/>
    </source>
</evidence>
<dbReference type="InterPro" id="IPR027450">
    <property type="entry name" value="AlkB-like"/>
</dbReference>
<reference evidence="3" key="1">
    <citation type="submission" date="2022-11" db="EMBL/GenBank/DDBJ databases">
        <authorList>
            <person name="Petersen C."/>
        </authorList>
    </citation>
    <scope>NUCLEOTIDE SEQUENCE</scope>
    <source>
        <strain evidence="3">IBT 30069</strain>
    </source>
</reference>
<dbReference type="InterPro" id="IPR032852">
    <property type="entry name" value="ALKBH2"/>
</dbReference>
<dbReference type="Pfam" id="PF13532">
    <property type="entry name" value="2OG-FeII_Oxy_2"/>
    <property type="match status" value="1"/>
</dbReference>
<dbReference type="EMBL" id="JAPQKH010000001">
    <property type="protein sequence ID" value="KAJ5116544.1"/>
    <property type="molecule type" value="Genomic_DNA"/>
</dbReference>
<dbReference type="InterPro" id="IPR037151">
    <property type="entry name" value="AlkB-like_sf"/>
</dbReference>
<feature type="domain" description="Alpha-ketoglutarate-dependent dioxygenase AlkB-like" evidence="2">
    <location>
        <begin position="639"/>
        <end position="867"/>
    </location>
</feature>
<feature type="region of interest" description="Disordered" evidence="1">
    <location>
        <begin position="1"/>
        <end position="212"/>
    </location>
</feature>
<protein>
    <recommendedName>
        <fullName evidence="2">Alpha-ketoglutarate-dependent dioxygenase AlkB-like domain-containing protein</fullName>
    </recommendedName>
</protein>
<reference evidence="3" key="2">
    <citation type="journal article" date="2023" name="IMA Fungus">
        <title>Comparative genomic study of the Penicillium genus elucidates a diverse pangenome and 15 lateral gene transfer events.</title>
        <authorList>
            <person name="Petersen C."/>
            <person name="Sorensen T."/>
            <person name="Nielsen M.R."/>
            <person name="Sondergaard T.E."/>
            <person name="Sorensen J.L."/>
            <person name="Fitzpatrick D.A."/>
            <person name="Frisvad J.C."/>
            <person name="Nielsen K.L."/>
        </authorList>
    </citation>
    <scope>NUCLEOTIDE SEQUENCE</scope>
    <source>
        <strain evidence="3">IBT 30069</strain>
    </source>
</reference>
<dbReference type="PANTHER" id="PTHR31573">
    <property type="entry name" value="ALPHA-KETOGLUTARATE-DEPENDENT DIOXYGENASE ALKB HOMOLOG 2"/>
    <property type="match status" value="1"/>
</dbReference>
<proteinExistence type="predicted"/>
<dbReference type="GO" id="GO:0035516">
    <property type="term" value="F:broad specificity oxidative DNA demethylase activity"/>
    <property type="evidence" value="ECO:0007669"/>
    <property type="project" value="TreeGrafter"/>
</dbReference>
<feature type="compositionally biased region" description="Acidic residues" evidence="1">
    <location>
        <begin position="49"/>
        <end position="58"/>
    </location>
</feature>
<organism evidence="3 4">
    <name type="scientific">Penicillium angulare</name>
    <dbReference type="NCBI Taxonomy" id="116970"/>
    <lineage>
        <taxon>Eukaryota</taxon>
        <taxon>Fungi</taxon>
        <taxon>Dikarya</taxon>
        <taxon>Ascomycota</taxon>
        <taxon>Pezizomycotina</taxon>
        <taxon>Eurotiomycetes</taxon>
        <taxon>Eurotiomycetidae</taxon>
        <taxon>Eurotiales</taxon>
        <taxon>Aspergillaceae</taxon>
        <taxon>Penicillium</taxon>
    </lineage>
</organism>
<dbReference type="GO" id="GO:0008198">
    <property type="term" value="F:ferrous iron binding"/>
    <property type="evidence" value="ECO:0007669"/>
    <property type="project" value="TreeGrafter"/>
</dbReference>
<keyword evidence="4" id="KW-1185">Reference proteome</keyword>
<dbReference type="PANTHER" id="PTHR31573:SF4">
    <property type="entry name" value="FE2OG DIOXYGENASE DOMAIN-CONTAINING PROTEIN"/>
    <property type="match status" value="1"/>
</dbReference>
<dbReference type="AlphaFoldDB" id="A0A9W9GD01"/>
<evidence type="ECO:0000256" key="1">
    <source>
        <dbReference type="SAM" id="MobiDB-lite"/>
    </source>
</evidence>
<accession>A0A9W9GD01</accession>
<gene>
    <name evidence="3" type="ORF">N7456_000892</name>
</gene>
<feature type="compositionally biased region" description="Basic and acidic residues" evidence="1">
    <location>
        <begin position="59"/>
        <end position="79"/>
    </location>
</feature>
<dbReference type="Gene3D" id="2.60.120.590">
    <property type="entry name" value="Alpha-ketoglutarate-dependent dioxygenase AlkB-like"/>
    <property type="match status" value="1"/>
</dbReference>
<feature type="compositionally biased region" description="Basic and acidic residues" evidence="1">
    <location>
        <begin position="26"/>
        <end position="48"/>
    </location>
</feature>